<organism evidence="2 3">
    <name type="scientific">Citricoccus nitrophenolicus</name>
    <dbReference type="NCBI Taxonomy" id="863575"/>
    <lineage>
        <taxon>Bacteria</taxon>
        <taxon>Bacillati</taxon>
        <taxon>Actinomycetota</taxon>
        <taxon>Actinomycetes</taxon>
        <taxon>Micrococcales</taxon>
        <taxon>Micrococcaceae</taxon>
        <taxon>Citricoccus</taxon>
    </lineage>
</organism>
<sequence>MTPALASSPTETPVEFLVPGLPYSGPELRGMELSGLVDHVIGDLYLPADQRPEPTRVRAAAAHRLAVPVLTGRWAVMGVTAAWVLAGGPAPLALEAAVDRYHRIPLQPLSVRLALEQTDVVKDPADVIHLWGLPCTSAARTVEDLLRRAEDPARAADALTAAARLLPMTPAEHLRQRFEHHRRRPGMAGARRALETLLAREPGAAGRQPSAGAAFRPAVR</sequence>
<accession>A0ABV0ILA2</accession>
<protein>
    <recommendedName>
        <fullName evidence="4">Transcriptional regulator</fullName>
    </recommendedName>
</protein>
<evidence type="ECO:0000256" key="1">
    <source>
        <dbReference type="SAM" id="MobiDB-lite"/>
    </source>
</evidence>
<dbReference type="RefSeq" id="WP_347921610.1">
    <property type="nucleotide sequence ID" value="NZ_JBDXMX010000007.1"/>
</dbReference>
<name>A0ABV0ILA2_9MICC</name>
<gene>
    <name evidence="2" type="ORF">ABDK96_14755</name>
</gene>
<dbReference type="Proteomes" id="UP001484097">
    <property type="component" value="Unassembled WGS sequence"/>
</dbReference>
<proteinExistence type="predicted"/>
<dbReference type="EMBL" id="JBDXMX010000007">
    <property type="protein sequence ID" value="MEO9248942.1"/>
    <property type="molecule type" value="Genomic_DNA"/>
</dbReference>
<reference evidence="2 3" key="1">
    <citation type="submission" date="2024-05" db="EMBL/GenBank/DDBJ databases">
        <authorList>
            <person name="Yi C."/>
        </authorList>
    </citation>
    <scope>NUCLEOTIDE SEQUENCE [LARGE SCALE GENOMIC DNA]</scope>
    <source>
        <strain evidence="2 3">XS13</strain>
    </source>
</reference>
<evidence type="ECO:0000313" key="3">
    <source>
        <dbReference type="Proteomes" id="UP001484097"/>
    </source>
</evidence>
<evidence type="ECO:0000313" key="2">
    <source>
        <dbReference type="EMBL" id="MEO9248942.1"/>
    </source>
</evidence>
<keyword evidence="3" id="KW-1185">Reference proteome</keyword>
<evidence type="ECO:0008006" key="4">
    <source>
        <dbReference type="Google" id="ProtNLM"/>
    </source>
</evidence>
<feature type="region of interest" description="Disordered" evidence="1">
    <location>
        <begin position="200"/>
        <end position="220"/>
    </location>
</feature>
<comment type="caution">
    <text evidence="2">The sequence shown here is derived from an EMBL/GenBank/DDBJ whole genome shotgun (WGS) entry which is preliminary data.</text>
</comment>